<feature type="region of interest" description="Disordered" evidence="1">
    <location>
        <begin position="1"/>
        <end position="37"/>
    </location>
</feature>
<dbReference type="AlphaFoldDB" id="A0A4S2CZR4"/>
<evidence type="ECO:0000313" key="4">
    <source>
        <dbReference type="Proteomes" id="UP000306631"/>
    </source>
</evidence>
<evidence type="ECO:0008006" key="5">
    <source>
        <dbReference type="Google" id="ProtNLM"/>
    </source>
</evidence>
<feature type="transmembrane region" description="Helical" evidence="2">
    <location>
        <begin position="73"/>
        <end position="92"/>
    </location>
</feature>
<keyword evidence="2" id="KW-0812">Transmembrane</keyword>
<protein>
    <recommendedName>
        <fullName evidence="5">Transmembrane protein</fullName>
    </recommendedName>
</protein>
<dbReference type="OrthoDB" id="6058878at2"/>
<sequence>MNTEKVPPEDSEALCVSSPSPGGVHSSEEFDGIPDEFEKQPDSYVKQVPDSKHDAHHFSLLARLFGIKSTWDLAWLSIAIVAIIIGIVLALSDLIPGQDPSAQMNALLLGLLAAGWATSMCSEIKTRWWGTGFSVAGIAIWAMDVVYGADGDIGALWDVFCRGAGCR</sequence>
<evidence type="ECO:0000313" key="3">
    <source>
        <dbReference type="EMBL" id="TGY34091.1"/>
    </source>
</evidence>
<feature type="compositionally biased region" description="Low complexity" evidence="1">
    <location>
        <begin position="16"/>
        <end position="25"/>
    </location>
</feature>
<accession>A0A4S2CZR4</accession>
<dbReference type="Proteomes" id="UP000306631">
    <property type="component" value="Unassembled WGS sequence"/>
</dbReference>
<proteinExistence type="predicted"/>
<gene>
    <name evidence="3" type="ORF">E5352_09395</name>
</gene>
<keyword evidence="2" id="KW-1133">Transmembrane helix</keyword>
<comment type="caution">
    <text evidence="3">The sequence shown here is derived from an EMBL/GenBank/DDBJ whole genome shotgun (WGS) entry which is preliminary data.</text>
</comment>
<evidence type="ECO:0000256" key="1">
    <source>
        <dbReference type="SAM" id="MobiDB-lite"/>
    </source>
</evidence>
<feature type="transmembrane region" description="Helical" evidence="2">
    <location>
        <begin position="128"/>
        <end position="149"/>
    </location>
</feature>
<feature type="transmembrane region" description="Helical" evidence="2">
    <location>
        <begin position="104"/>
        <end position="121"/>
    </location>
</feature>
<dbReference type="RefSeq" id="WP_136004714.1">
    <property type="nucleotide sequence ID" value="NZ_SRYW01000007.1"/>
</dbReference>
<evidence type="ECO:0000256" key="2">
    <source>
        <dbReference type="SAM" id="Phobius"/>
    </source>
</evidence>
<dbReference type="EMBL" id="SRYW01000007">
    <property type="protein sequence ID" value="TGY34091.1"/>
    <property type="molecule type" value="Genomic_DNA"/>
</dbReference>
<keyword evidence="2" id="KW-0472">Membrane</keyword>
<name>A0A4S2CZR4_STEMA</name>
<organism evidence="3 4">
    <name type="scientific">Stenotrophomonas maltophilia</name>
    <name type="common">Pseudomonas maltophilia</name>
    <name type="synonym">Xanthomonas maltophilia</name>
    <dbReference type="NCBI Taxonomy" id="40324"/>
    <lineage>
        <taxon>Bacteria</taxon>
        <taxon>Pseudomonadati</taxon>
        <taxon>Pseudomonadota</taxon>
        <taxon>Gammaproteobacteria</taxon>
        <taxon>Lysobacterales</taxon>
        <taxon>Lysobacteraceae</taxon>
        <taxon>Stenotrophomonas</taxon>
        <taxon>Stenotrophomonas maltophilia group</taxon>
    </lineage>
</organism>
<reference evidence="3 4" key="1">
    <citation type="submission" date="2019-04" db="EMBL/GenBank/DDBJ databases">
        <title>Microbes associate with the intestines of laboratory mice.</title>
        <authorList>
            <person name="Navarre W."/>
            <person name="Wong E."/>
            <person name="Huang K."/>
            <person name="Tropini C."/>
            <person name="Ng K."/>
            <person name="Yu B."/>
        </authorList>
    </citation>
    <scope>NUCLEOTIDE SEQUENCE [LARGE SCALE GENOMIC DNA]</scope>
    <source>
        <strain evidence="3 4">NM62_B4-13</strain>
    </source>
</reference>